<evidence type="ECO:0000256" key="9">
    <source>
        <dbReference type="ARBA" id="ARBA00049473"/>
    </source>
</evidence>
<dbReference type="Pfam" id="PF00456">
    <property type="entry name" value="Transketolase_N"/>
    <property type="match status" value="1"/>
</dbReference>
<feature type="site" description="Important for catalytic activity" evidence="15">
    <location>
        <position position="67"/>
    </location>
</feature>
<feature type="binding site" evidence="14">
    <location>
        <position position="229"/>
    </location>
    <ligand>
        <name>Mg(2+)</name>
        <dbReference type="ChEBI" id="CHEBI:18420"/>
    </ligand>
</feature>
<dbReference type="Pfam" id="PF22613">
    <property type="entry name" value="Transketolase_C_1"/>
    <property type="match status" value="1"/>
</dbReference>
<feature type="site" description="Important for catalytic activity" evidence="15">
    <location>
        <position position="311"/>
    </location>
</feature>
<feature type="binding site" evidence="12">
    <location>
        <position position="531"/>
    </location>
    <ligand>
        <name>substrate</name>
    </ligand>
</feature>
<comment type="catalytic activity">
    <reaction evidence="9">
        <text>D-sedoheptulose 7-phosphate + D-glyceraldehyde 3-phosphate = aldehydo-D-ribose 5-phosphate + D-xylulose 5-phosphate</text>
        <dbReference type="Rhea" id="RHEA:10508"/>
        <dbReference type="ChEBI" id="CHEBI:57483"/>
        <dbReference type="ChEBI" id="CHEBI:57737"/>
        <dbReference type="ChEBI" id="CHEBI:58273"/>
        <dbReference type="ChEBI" id="CHEBI:59776"/>
        <dbReference type="EC" id="2.2.1.1"/>
    </reaction>
</comment>
<keyword evidence="7 14" id="KW-0460">Magnesium</keyword>
<dbReference type="FunFam" id="3.40.50.920:FF:000003">
    <property type="entry name" value="Transketolase"/>
    <property type="match status" value="1"/>
</dbReference>
<dbReference type="SUPFAM" id="SSF52922">
    <property type="entry name" value="TK C-terminal domain-like"/>
    <property type="match status" value="1"/>
</dbReference>
<evidence type="ECO:0000256" key="7">
    <source>
        <dbReference type="ARBA" id="ARBA00022842"/>
    </source>
</evidence>
<dbReference type="GO" id="GO:0000287">
    <property type="term" value="F:magnesium ion binding"/>
    <property type="evidence" value="ECO:0007669"/>
    <property type="project" value="UniProtKB-ARBA"/>
</dbReference>
<keyword evidence="19" id="KW-1185">Reference proteome</keyword>
<dbReference type="Proteomes" id="UP001165378">
    <property type="component" value="Unassembled WGS sequence"/>
</dbReference>
<feature type="binding site" evidence="13">
    <location>
        <position position="229"/>
    </location>
    <ligand>
        <name>thiamine diphosphate</name>
        <dbReference type="ChEBI" id="CHEBI:58937"/>
    </ligand>
</feature>
<dbReference type="SMART" id="SM00861">
    <property type="entry name" value="Transket_pyr"/>
    <property type="match status" value="1"/>
</dbReference>
<evidence type="ECO:0000256" key="6">
    <source>
        <dbReference type="ARBA" id="ARBA00022723"/>
    </source>
</evidence>
<reference evidence="18" key="1">
    <citation type="submission" date="2022-01" db="EMBL/GenBank/DDBJ databases">
        <title>Genome-Based Taxonomic Classification of the Phylum Actinobacteria.</title>
        <authorList>
            <person name="Gao Y."/>
        </authorList>
    </citation>
    <scope>NUCLEOTIDE SEQUENCE</scope>
    <source>
        <strain evidence="18">KLBMP 8922</strain>
    </source>
</reference>
<dbReference type="PANTHER" id="PTHR43522:SF2">
    <property type="entry name" value="TRANSKETOLASE 1-RELATED"/>
    <property type="match status" value="1"/>
</dbReference>
<evidence type="ECO:0000256" key="4">
    <source>
        <dbReference type="ARBA" id="ARBA00016662"/>
    </source>
</evidence>
<feature type="domain" description="Transketolase-like pyrimidine-binding" evidence="17">
    <location>
        <begin position="403"/>
        <end position="583"/>
    </location>
</feature>
<feature type="binding site" evidence="12">
    <location>
        <position position="67"/>
    </location>
    <ligand>
        <name>substrate</name>
    </ligand>
</feature>
<name>A0AA41U2S5_9ACTN</name>
<feature type="binding site" evidence="13">
    <location>
        <position position="107"/>
    </location>
    <ligand>
        <name>thiamine diphosphate</name>
        <dbReference type="ChEBI" id="CHEBI:58937"/>
    </ligand>
</feature>
<dbReference type="GO" id="GO:0005829">
    <property type="term" value="C:cytosol"/>
    <property type="evidence" value="ECO:0007669"/>
    <property type="project" value="TreeGrafter"/>
</dbReference>
<feature type="binding site" evidence="12">
    <location>
        <position position="433"/>
    </location>
    <ligand>
        <name>substrate</name>
    </ligand>
</feature>
<dbReference type="InterPro" id="IPR020826">
    <property type="entry name" value="Transketolase_BS"/>
</dbReference>
<dbReference type="NCBIfam" id="TIGR00232">
    <property type="entry name" value="tktlase_bact"/>
    <property type="match status" value="1"/>
</dbReference>
<dbReference type="EC" id="2.2.1.1" evidence="3 10"/>
<feature type="active site" description="Proton donor" evidence="11">
    <location>
        <position position="469"/>
    </location>
</feature>
<proteinExistence type="inferred from homology"/>
<comment type="subunit">
    <text evidence="2">Homodimer.</text>
</comment>
<dbReference type="InterPro" id="IPR029061">
    <property type="entry name" value="THDP-binding"/>
</dbReference>
<evidence type="ECO:0000259" key="17">
    <source>
        <dbReference type="SMART" id="SM00861"/>
    </source>
</evidence>
<dbReference type="SUPFAM" id="SSF52518">
    <property type="entry name" value="Thiamin diphosphate-binding fold (THDP-binding)"/>
    <property type="match status" value="2"/>
</dbReference>
<protein>
    <recommendedName>
        <fullName evidence="4 10">Transketolase</fullName>
        <ecNumber evidence="3 10">2.2.1.1</ecNumber>
    </recommendedName>
</protein>
<dbReference type="PROSITE" id="PS00802">
    <property type="entry name" value="TRANSKETOLASE_2"/>
    <property type="match status" value="1"/>
</dbReference>
<dbReference type="Gene3D" id="3.40.50.920">
    <property type="match status" value="1"/>
</dbReference>
<feature type="binding site" evidence="12">
    <location>
        <position position="519"/>
    </location>
    <ligand>
        <name>substrate</name>
    </ligand>
</feature>
<comment type="caution">
    <text evidence="18">The sequence shown here is derived from an EMBL/GenBank/DDBJ whole genome shotgun (WGS) entry which is preliminary data.</text>
</comment>
<dbReference type="GO" id="GO:0006098">
    <property type="term" value="P:pentose-phosphate shunt"/>
    <property type="evidence" value="ECO:0007669"/>
    <property type="project" value="TreeGrafter"/>
</dbReference>
<dbReference type="GO" id="GO:0004802">
    <property type="term" value="F:transketolase activity"/>
    <property type="evidence" value="ECO:0007669"/>
    <property type="project" value="UniProtKB-UniRule"/>
</dbReference>
<feature type="binding site" evidence="14">
    <location>
        <position position="231"/>
    </location>
    <ligand>
        <name>Mg(2+)</name>
        <dbReference type="ChEBI" id="CHEBI:18420"/>
    </ligand>
</feature>
<evidence type="ECO:0000313" key="18">
    <source>
        <dbReference type="EMBL" id="MCF2532078.1"/>
    </source>
</evidence>
<dbReference type="InterPro" id="IPR005478">
    <property type="entry name" value="Transketolase_bac-like"/>
</dbReference>
<keyword evidence="6 14" id="KW-0479">Metal-binding</keyword>
<feature type="binding site" evidence="12">
    <location>
        <position position="578"/>
    </location>
    <ligand>
        <name>substrate</name>
    </ligand>
</feature>
<dbReference type="FunFam" id="3.40.50.970:FF:000003">
    <property type="entry name" value="Transketolase"/>
    <property type="match status" value="1"/>
</dbReference>
<evidence type="ECO:0000256" key="1">
    <source>
        <dbReference type="ARBA" id="ARBA00007131"/>
    </source>
</evidence>
<gene>
    <name evidence="18" type="primary">tkt</name>
    <name evidence="18" type="ORF">LZ495_33350</name>
</gene>
<dbReference type="AlphaFoldDB" id="A0AA41U2S5"/>
<feature type="binding site" evidence="13">
    <location>
        <begin position="155"/>
        <end position="157"/>
    </location>
    <ligand>
        <name>thiamine diphosphate</name>
        <dbReference type="ChEBI" id="CHEBI:58937"/>
    </ligand>
</feature>
<evidence type="ECO:0000313" key="19">
    <source>
        <dbReference type="Proteomes" id="UP001165378"/>
    </source>
</evidence>
<evidence type="ECO:0000256" key="5">
    <source>
        <dbReference type="ARBA" id="ARBA00022679"/>
    </source>
</evidence>
<dbReference type="Pfam" id="PF02779">
    <property type="entry name" value="Transket_pyr"/>
    <property type="match status" value="1"/>
</dbReference>
<feature type="binding site" evidence="12">
    <location>
        <position position="311"/>
    </location>
    <ligand>
        <name>substrate</name>
    </ligand>
</feature>
<comment type="similarity">
    <text evidence="1">Belongs to the transketolase family.</text>
</comment>
<dbReference type="InterPro" id="IPR009014">
    <property type="entry name" value="Transketo_C/PFOR_II"/>
</dbReference>
<dbReference type="Gene3D" id="3.40.50.970">
    <property type="match status" value="2"/>
</dbReference>
<feature type="region of interest" description="Disordered" evidence="16">
    <location>
        <begin position="1"/>
        <end position="26"/>
    </location>
</feature>
<dbReference type="InterPro" id="IPR055152">
    <property type="entry name" value="Transketolase-like_C_2"/>
</dbReference>
<dbReference type="FunFam" id="3.40.50.970:FF:000004">
    <property type="entry name" value="Transketolase"/>
    <property type="match status" value="1"/>
</dbReference>
<evidence type="ECO:0000256" key="16">
    <source>
        <dbReference type="SAM" id="MobiDB-lite"/>
    </source>
</evidence>
<feature type="binding site" evidence="12">
    <location>
        <position position="527"/>
    </location>
    <ligand>
        <name>substrate</name>
    </ligand>
</feature>
<dbReference type="RefSeq" id="WP_235056796.1">
    <property type="nucleotide sequence ID" value="NZ_JAKFHA010000029.1"/>
</dbReference>
<dbReference type="PROSITE" id="PS00801">
    <property type="entry name" value="TRANSKETOLASE_1"/>
    <property type="match status" value="1"/>
</dbReference>
<evidence type="ECO:0000256" key="11">
    <source>
        <dbReference type="PIRSR" id="PIRSR605478-1"/>
    </source>
</evidence>
<sequence length="739" mass="78451">MPESPAADSVRAADPGGPAGAPPLRRRDPALALPLAQAAGWTTADVRAVDTARVLAADAVQHKGNGHPGTAMSLAPLAYLLHQQVMRHDPADPEWIGRDRLVLSCGHASLLLYIQLYFSGYGLELDDLRALRTWGSATPGHPELRHTPGVEVTTGPLGQGFANAVGMAMAARRVRGLLDPEPPAGASPFDHFVYVIASDGDLMEGVCAEASSLAGHQELGNLIAFYDQNGISIDGSTQTALSEDVPARYRAYGWHVQTVDFTATGQYVEDVDTLLAAIAAAQGESTRPSLIVLRTVIGWPAPGLSGTGRAHGSALGEDEVAAVKKLLGFAPGEAFAVEPEILEHVRLVRDRGTRARVHWMSDYARWKTADPQRAALLGRLRAGRLPLDWHDALPVFDPGDGPIATREASGAVLAAVADRLPELWGGSADLASSTSTTMPAEASFLPESRMPRGWPGDPYGRTVHFGVREHAMGAIMNGIAAHGLTRPYGSTFLAFSDYMRPTVRLAAMAGLPVVYLWTHDSVGLGEDGPTHQPVEHLAALRAIPGLAVVRPADANETVACWRAAVERTDGPVALALSRQELPVLDRGRGPAACSLASEAAYGGYILRDAPEPLPHEPEVLLIATGSEVALALDAQDMLARDGVAARVVSMPCREWFDEQRCDYRDMVLPPQVRARVAVEAGVAMPWRDLVGDAGRVVGLRDFGASAEHQVLYRKFGLTAEAVAHAARQSLAQLAGLASG</sequence>
<evidence type="ECO:0000256" key="8">
    <source>
        <dbReference type="ARBA" id="ARBA00023052"/>
    </source>
</evidence>
<evidence type="ECO:0000256" key="12">
    <source>
        <dbReference type="PIRSR" id="PIRSR605478-2"/>
    </source>
</evidence>
<keyword evidence="5 18" id="KW-0808">Transferase</keyword>
<accession>A0AA41U2S5</accession>
<evidence type="ECO:0000256" key="13">
    <source>
        <dbReference type="PIRSR" id="PIRSR605478-3"/>
    </source>
</evidence>
<feature type="binding site" evidence="12">
    <location>
        <position position="406"/>
    </location>
    <ligand>
        <name>substrate</name>
    </ligand>
</feature>
<organism evidence="18 19">
    <name type="scientific">Yinghuangia soli</name>
    <dbReference type="NCBI Taxonomy" id="2908204"/>
    <lineage>
        <taxon>Bacteria</taxon>
        <taxon>Bacillati</taxon>
        <taxon>Actinomycetota</taxon>
        <taxon>Actinomycetes</taxon>
        <taxon>Kitasatosporales</taxon>
        <taxon>Streptomycetaceae</taxon>
        <taxon>Yinghuangia</taxon>
    </lineage>
</organism>
<evidence type="ECO:0000256" key="2">
    <source>
        <dbReference type="ARBA" id="ARBA00011738"/>
    </source>
</evidence>
<evidence type="ECO:0000256" key="3">
    <source>
        <dbReference type="ARBA" id="ARBA00013152"/>
    </source>
</evidence>
<feature type="region of interest" description="Disordered" evidence="16">
    <location>
        <begin position="431"/>
        <end position="451"/>
    </location>
</feature>
<feature type="binding site" evidence="13">
    <location>
        <position position="200"/>
    </location>
    <ligand>
        <name>thiamine diphosphate</name>
        <dbReference type="ChEBI" id="CHEBI:58937"/>
    </ligand>
</feature>
<evidence type="ECO:0000256" key="15">
    <source>
        <dbReference type="PIRSR" id="PIRSR605478-5"/>
    </source>
</evidence>
<evidence type="ECO:0000256" key="10">
    <source>
        <dbReference type="NCBIfam" id="TIGR00232"/>
    </source>
</evidence>
<dbReference type="InterPro" id="IPR005474">
    <property type="entry name" value="Transketolase_N"/>
</dbReference>
<dbReference type="InterPro" id="IPR049557">
    <property type="entry name" value="Transketolase_CS"/>
</dbReference>
<keyword evidence="8 13" id="KW-0786">Thiamine pyrophosphate</keyword>
<dbReference type="PANTHER" id="PTHR43522">
    <property type="entry name" value="TRANSKETOLASE"/>
    <property type="match status" value="1"/>
</dbReference>
<dbReference type="InterPro" id="IPR033247">
    <property type="entry name" value="Transketolase_fam"/>
</dbReference>
<evidence type="ECO:0000256" key="14">
    <source>
        <dbReference type="PIRSR" id="PIRSR605478-4"/>
    </source>
</evidence>
<dbReference type="InterPro" id="IPR005475">
    <property type="entry name" value="Transketolase-like_Pyr-bd"/>
</dbReference>
<feature type="binding site" evidence="14">
    <location>
        <position position="199"/>
    </location>
    <ligand>
        <name>Mg(2+)</name>
        <dbReference type="ChEBI" id="CHEBI:18420"/>
    </ligand>
</feature>
<dbReference type="CDD" id="cd07033">
    <property type="entry name" value="TPP_PYR_DXS_TK_like"/>
    <property type="match status" value="1"/>
</dbReference>
<dbReference type="CDD" id="cd02012">
    <property type="entry name" value="TPP_TK"/>
    <property type="match status" value="1"/>
</dbReference>
<dbReference type="EMBL" id="JAKFHA010000029">
    <property type="protein sequence ID" value="MCF2532078.1"/>
    <property type="molecule type" value="Genomic_DNA"/>
</dbReference>
<comment type="cofactor">
    <cofactor evidence="14">
        <name>Mg(2+)</name>
        <dbReference type="ChEBI" id="CHEBI:18420"/>
    </cofactor>
    <text evidence="14">Binds 1 Mg(2+) ion per subunit. Can also utilize other divalent metal cations, such as Ca(2+), Mn(2+) and Co(2+).</text>
</comment>
<feature type="binding site" evidence="13">
    <location>
        <position position="495"/>
    </location>
    <ligand>
        <name>thiamine diphosphate</name>
        <dbReference type="ChEBI" id="CHEBI:58937"/>
    </ligand>
</feature>
<comment type="cofactor">
    <cofactor evidence="13">
        <name>thiamine diphosphate</name>
        <dbReference type="ChEBI" id="CHEBI:58937"/>
    </cofactor>
    <text evidence="13">Binds 1 thiamine pyrophosphate per subunit. During the reaction, the substrate forms a covalent intermediate with the cofactor.</text>
</comment>
<feature type="binding site" evidence="13">
    <location>
        <position position="311"/>
    </location>
    <ligand>
        <name>thiamine diphosphate</name>
        <dbReference type="ChEBI" id="CHEBI:58937"/>
    </ligand>
</feature>